<keyword evidence="1" id="KW-0812">Transmembrane</keyword>
<evidence type="ECO:0000256" key="1">
    <source>
        <dbReference type="SAM" id="Phobius"/>
    </source>
</evidence>
<protein>
    <submittedName>
        <fullName evidence="2">Uncharacterized protein</fullName>
    </submittedName>
</protein>
<keyword evidence="1" id="KW-1133">Transmembrane helix</keyword>
<accession>A0A835YZS6</accession>
<dbReference type="Proteomes" id="UP000664859">
    <property type="component" value="Unassembled WGS sequence"/>
</dbReference>
<sequence>MGQSNYPQKALKCKSSMTEPFGQTICPEFANNFCVKEIMGMNAIAKANCGRTKYFGDTYNQKSGKCELRKCAAACEESAWSYEFEGITYQRQRFCCNYEFCNAGGQTRPNTALLGVLVPVAMALAYALASML</sequence>
<reference evidence="2" key="1">
    <citation type="submission" date="2021-02" db="EMBL/GenBank/DDBJ databases">
        <title>First Annotated Genome of the Yellow-green Alga Tribonema minus.</title>
        <authorList>
            <person name="Mahan K.M."/>
        </authorList>
    </citation>
    <scope>NUCLEOTIDE SEQUENCE</scope>
    <source>
        <strain evidence="2">UTEX B ZZ1240</strain>
    </source>
</reference>
<comment type="caution">
    <text evidence="2">The sequence shown here is derived from an EMBL/GenBank/DDBJ whole genome shotgun (WGS) entry which is preliminary data.</text>
</comment>
<dbReference type="EMBL" id="JAFCMP010000246">
    <property type="protein sequence ID" value="KAG5182450.1"/>
    <property type="molecule type" value="Genomic_DNA"/>
</dbReference>
<gene>
    <name evidence="2" type="ORF">JKP88DRAFT_348891</name>
</gene>
<keyword evidence="1" id="KW-0472">Membrane</keyword>
<organism evidence="2 3">
    <name type="scientific">Tribonema minus</name>
    <dbReference type="NCBI Taxonomy" id="303371"/>
    <lineage>
        <taxon>Eukaryota</taxon>
        <taxon>Sar</taxon>
        <taxon>Stramenopiles</taxon>
        <taxon>Ochrophyta</taxon>
        <taxon>PX clade</taxon>
        <taxon>Xanthophyceae</taxon>
        <taxon>Tribonematales</taxon>
        <taxon>Tribonemataceae</taxon>
        <taxon>Tribonema</taxon>
    </lineage>
</organism>
<keyword evidence="3" id="KW-1185">Reference proteome</keyword>
<dbReference type="OrthoDB" id="10420836at2759"/>
<evidence type="ECO:0000313" key="3">
    <source>
        <dbReference type="Proteomes" id="UP000664859"/>
    </source>
</evidence>
<dbReference type="AlphaFoldDB" id="A0A835YZS6"/>
<name>A0A835YZS6_9STRA</name>
<feature type="transmembrane region" description="Helical" evidence="1">
    <location>
        <begin position="112"/>
        <end position="129"/>
    </location>
</feature>
<evidence type="ECO:0000313" key="2">
    <source>
        <dbReference type="EMBL" id="KAG5182450.1"/>
    </source>
</evidence>
<proteinExistence type="predicted"/>